<dbReference type="SUPFAM" id="SSF89095">
    <property type="entry name" value="GatB/YqeY motif"/>
    <property type="match status" value="1"/>
</dbReference>
<name>C0GHM9_DETAL</name>
<dbReference type="PANTHER" id="PTHR28055:SF1">
    <property type="entry name" value="ALTERED INHERITANCE OF MITOCHONDRIA PROTEIN 41, MITOCHONDRIAL"/>
    <property type="match status" value="1"/>
</dbReference>
<dbReference type="GO" id="GO:0016884">
    <property type="term" value="F:carbon-nitrogen ligase activity, with glutamine as amido-N-donor"/>
    <property type="evidence" value="ECO:0007669"/>
    <property type="project" value="InterPro"/>
</dbReference>
<dbReference type="eggNOG" id="COG1610">
    <property type="taxonomic scope" value="Bacteria"/>
</dbReference>
<protein>
    <submittedName>
        <fullName evidence="1">GatB/YqeY</fullName>
    </submittedName>
</protein>
<evidence type="ECO:0000313" key="2">
    <source>
        <dbReference type="Proteomes" id="UP000006443"/>
    </source>
</evidence>
<keyword evidence="2" id="KW-1185">Reference proteome</keyword>
<sequence>MLAQIQNDMKQALKSGDKFRLSTLRLLVSSIKNEAIEKRTELSEEEVLTVVQREVKQRRNAIEEYQKGNRDDLVKQAEDEIAILEVYLPQQLSDEELESLVKQVIEEQNVTSMKEMGKVMGKLMPQVKGRADGNRVQAMVKKILA</sequence>
<dbReference type="InterPro" id="IPR003789">
    <property type="entry name" value="Asn/Gln_tRNA_amidoTrase-B-like"/>
</dbReference>
<dbReference type="OrthoDB" id="9794041at2"/>
<dbReference type="InterPro" id="IPR019004">
    <property type="entry name" value="YqeY/Aim41"/>
</dbReference>
<dbReference type="Gene3D" id="1.10.1510.10">
    <property type="entry name" value="Uncharacterised protein YqeY/AIM41 PF09424, N-terminal domain"/>
    <property type="match status" value="1"/>
</dbReference>
<organism evidence="1 2">
    <name type="scientific">Dethiobacter alkaliphilus AHT 1</name>
    <dbReference type="NCBI Taxonomy" id="555088"/>
    <lineage>
        <taxon>Bacteria</taxon>
        <taxon>Bacillati</taxon>
        <taxon>Bacillota</taxon>
        <taxon>Dethiobacteria</taxon>
        <taxon>Dethiobacterales</taxon>
        <taxon>Dethiobacteraceae</taxon>
        <taxon>Dethiobacter</taxon>
    </lineage>
</organism>
<dbReference type="PANTHER" id="PTHR28055">
    <property type="entry name" value="ALTERED INHERITANCE OF MITOCHONDRIA PROTEIN 41, MITOCHONDRIAL"/>
    <property type="match status" value="1"/>
</dbReference>
<dbReference type="Proteomes" id="UP000006443">
    <property type="component" value="Unassembled WGS sequence"/>
</dbReference>
<reference evidence="1 2" key="1">
    <citation type="submission" date="2009-02" db="EMBL/GenBank/DDBJ databases">
        <title>Sequencing of the draft genome and assembly of Dethiobacter alkaliphilus AHT 1.</title>
        <authorList>
            <consortium name="US DOE Joint Genome Institute (JGI-PGF)"/>
            <person name="Lucas S."/>
            <person name="Copeland A."/>
            <person name="Lapidus A."/>
            <person name="Glavina del Rio T."/>
            <person name="Dalin E."/>
            <person name="Tice H."/>
            <person name="Bruce D."/>
            <person name="Goodwin L."/>
            <person name="Pitluck S."/>
            <person name="Larimer F."/>
            <person name="Land M.L."/>
            <person name="Hauser L."/>
            <person name="Muyzer G."/>
        </authorList>
    </citation>
    <scope>NUCLEOTIDE SEQUENCE [LARGE SCALE GENOMIC DNA]</scope>
    <source>
        <strain evidence="1 2">AHT 1</strain>
    </source>
</reference>
<gene>
    <name evidence="1" type="ORF">DealDRAFT_1988</name>
</gene>
<dbReference type="Pfam" id="PF09424">
    <property type="entry name" value="YqeY"/>
    <property type="match status" value="1"/>
</dbReference>
<dbReference type="AlphaFoldDB" id="C0GHM9"/>
<dbReference type="RefSeq" id="WP_008517043.1">
    <property type="nucleotide sequence ID" value="NZ_ACJM01000009.1"/>
</dbReference>
<dbReference type="InterPro" id="IPR042184">
    <property type="entry name" value="YqeY/Aim41_N"/>
</dbReference>
<dbReference type="STRING" id="555088.DealDRAFT_1988"/>
<dbReference type="InterPro" id="IPR023168">
    <property type="entry name" value="GatB_Yqey_C_2"/>
</dbReference>
<evidence type="ECO:0000313" key="1">
    <source>
        <dbReference type="EMBL" id="EEG77235.1"/>
    </source>
</evidence>
<dbReference type="Gene3D" id="1.10.10.410">
    <property type="match status" value="1"/>
</dbReference>
<comment type="caution">
    <text evidence="1">The sequence shown here is derived from an EMBL/GenBank/DDBJ whole genome shotgun (WGS) entry which is preliminary data.</text>
</comment>
<proteinExistence type="predicted"/>
<dbReference type="EMBL" id="ACJM01000009">
    <property type="protein sequence ID" value="EEG77235.1"/>
    <property type="molecule type" value="Genomic_DNA"/>
</dbReference>
<accession>C0GHM9</accession>